<keyword evidence="3" id="KW-1185">Reference proteome</keyword>
<evidence type="ECO:0000313" key="2">
    <source>
        <dbReference type="EMBL" id="SPJ80201.1"/>
    </source>
</evidence>
<dbReference type="AlphaFoldDB" id="A0AAE8MD23"/>
<accession>A0AAE8MD23</accession>
<reference evidence="2" key="1">
    <citation type="submission" date="2018-03" db="EMBL/GenBank/DDBJ databases">
        <authorList>
            <person name="Guldener U."/>
        </authorList>
    </citation>
    <scope>NUCLEOTIDE SEQUENCE</scope>
</reference>
<evidence type="ECO:0000313" key="3">
    <source>
        <dbReference type="Proteomes" id="UP001187734"/>
    </source>
</evidence>
<proteinExistence type="predicted"/>
<organism evidence="2 3">
    <name type="scientific">Fusarium torulosum</name>
    <dbReference type="NCBI Taxonomy" id="33205"/>
    <lineage>
        <taxon>Eukaryota</taxon>
        <taxon>Fungi</taxon>
        <taxon>Dikarya</taxon>
        <taxon>Ascomycota</taxon>
        <taxon>Pezizomycotina</taxon>
        <taxon>Sordariomycetes</taxon>
        <taxon>Hypocreomycetidae</taxon>
        <taxon>Hypocreales</taxon>
        <taxon>Nectriaceae</taxon>
        <taxon>Fusarium</taxon>
    </lineage>
</organism>
<name>A0AAE8MD23_9HYPO</name>
<feature type="region of interest" description="Disordered" evidence="1">
    <location>
        <begin position="69"/>
        <end position="114"/>
    </location>
</feature>
<gene>
    <name evidence="2" type="ORF">FTOL_08593</name>
</gene>
<dbReference type="EMBL" id="ONZP01000304">
    <property type="protein sequence ID" value="SPJ80201.1"/>
    <property type="molecule type" value="Genomic_DNA"/>
</dbReference>
<dbReference type="Proteomes" id="UP001187734">
    <property type="component" value="Unassembled WGS sequence"/>
</dbReference>
<protein>
    <submittedName>
        <fullName evidence="2">Uncharacterized protein</fullName>
    </submittedName>
</protein>
<comment type="caution">
    <text evidence="2">The sequence shown here is derived from an EMBL/GenBank/DDBJ whole genome shotgun (WGS) entry which is preliminary data.</text>
</comment>
<evidence type="ECO:0000256" key="1">
    <source>
        <dbReference type="SAM" id="MobiDB-lite"/>
    </source>
</evidence>
<feature type="compositionally biased region" description="Polar residues" evidence="1">
    <location>
        <begin position="96"/>
        <end position="106"/>
    </location>
</feature>
<sequence length="179" mass="19919">MRRIPTILNKLTTFFQSEARLGLECRYRLMIDLVCPSPTNERDYPRCSERFTSTASTAKGAKAPTVNAVMKEDPERPTTKGKARLRNPGAEVKGSPASQRVQNAPVNESRVTRRQTQTEVEWEVEEIVEGLRKSQRRTSVSAIGGTPSSLRSLMILFSAAVPNCYLEENVDSQADIMTG</sequence>